<keyword evidence="3" id="KW-1185">Reference proteome</keyword>
<feature type="compositionally biased region" description="Polar residues" evidence="1">
    <location>
        <begin position="135"/>
        <end position="153"/>
    </location>
</feature>
<feature type="compositionally biased region" description="Basic residues" evidence="1">
    <location>
        <begin position="176"/>
        <end position="186"/>
    </location>
</feature>
<evidence type="ECO:0000313" key="3">
    <source>
        <dbReference type="Proteomes" id="UP001153269"/>
    </source>
</evidence>
<dbReference type="EMBL" id="CADEAL010003923">
    <property type="protein sequence ID" value="CAB1446647.1"/>
    <property type="molecule type" value="Genomic_DNA"/>
</dbReference>
<feature type="region of interest" description="Disordered" evidence="1">
    <location>
        <begin position="135"/>
        <end position="186"/>
    </location>
</feature>
<proteinExistence type="predicted"/>
<gene>
    <name evidence="2" type="ORF">PLEPLA_LOCUS34371</name>
</gene>
<evidence type="ECO:0000256" key="1">
    <source>
        <dbReference type="SAM" id="MobiDB-lite"/>
    </source>
</evidence>
<sequence>MNEWLFEDEPLPASLLNLNLNPLQLASDHSSPSRSGVKLIVAPESQCSSNMTDSPRAQGPLQAEKLANVKDKPVAPAMREAGEFMFPTRSFHETTFCQTETLCMFDKGRQEQNGPIETRRGRQDLKQLCDNRVMRQNQARSEQSAGDSSSTPALESATGWIMTPQISSHRPVSFPRPRRRPGRHRP</sequence>
<comment type="caution">
    <text evidence="2">The sequence shown here is derived from an EMBL/GenBank/DDBJ whole genome shotgun (WGS) entry which is preliminary data.</text>
</comment>
<organism evidence="2 3">
    <name type="scientific">Pleuronectes platessa</name>
    <name type="common">European plaice</name>
    <dbReference type="NCBI Taxonomy" id="8262"/>
    <lineage>
        <taxon>Eukaryota</taxon>
        <taxon>Metazoa</taxon>
        <taxon>Chordata</taxon>
        <taxon>Craniata</taxon>
        <taxon>Vertebrata</taxon>
        <taxon>Euteleostomi</taxon>
        <taxon>Actinopterygii</taxon>
        <taxon>Neopterygii</taxon>
        <taxon>Teleostei</taxon>
        <taxon>Neoteleostei</taxon>
        <taxon>Acanthomorphata</taxon>
        <taxon>Carangaria</taxon>
        <taxon>Pleuronectiformes</taxon>
        <taxon>Pleuronectoidei</taxon>
        <taxon>Pleuronectidae</taxon>
        <taxon>Pleuronectes</taxon>
    </lineage>
</organism>
<evidence type="ECO:0000313" key="2">
    <source>
        <dbReference type="EMBL" id="CAB1446647.1"/>
    </source>
</evidence>
<protein>
    <submittedName>
        <fullName evidence="2">Uncharacterized protein</fullName>
    </submittedName>
</protein>
<dbReference type="Proteomes" id="UP001153269">
    <property type="component" value="Unassembled WGS sequence"/>
</dbReference>
<reference evidence="2" key="1">
    <citation type="submission" date="2020-03" db="EMBL/GenBank/DDBJ databases">
        <authorList>
            <person name="Weist P."/>
        </authorList>
    </citation>
    <scope>NUCLEOTIDE SEQUENCE</scope>
</reference>
<name>A0A9N7Z1S6_PLEPL</name>
<dbReference type="AlphaFoldDB" id="A0A9N7Z1S6"/>
<accession>A0A9N7Z1S6</accession>